<dbReference type="GO" id="GO:0008218">
    <property type="term" value="P:bioluminescence"/>
    <property type="evidence" value="ECO:0007669"/>
    <property type="project" value="UniProtKB-KW"/>
</dbReference>
<keyword evidence="2" id="KW-0106">Calcium</keyword>
<dbReference type="Proteomes" id="UP000594262">
    <property type="component" value="Unplaced"/>
</dbReference>
<protein>
    <recommendedName>
        <fullName evidence="6">EF-hand domain-containing protein</fullName>
    </recommendedName>
</protein>
<proteinExistence type="inferred from homology"/>
<evidence type="ECO:0000313" key="8">
    <source>
        <dbReference type="Proteomes" id="UP000594262"/>
    </source>
</evidence>
<dbReference type="GO" id="GO:0005509">
    <property type="term" value="F:calcium ion binding"/>
    <property type="evidence" value="ECO:0007669"/>
    <property type="project" value="InterPro"/>
</dbReference>
<dbReference type="InterPro" id="IPR011992">
    <property type="entry name" value="EF-hand-dom_pair"/>
</dbReference>
<dbReference type="Gene3D" id="1.10.238.10">
    <property type="entry name" value="EF-hand"/>
    <property type="match status" value="1"/>
</dbReference>
<evidence type="ECO:0000313" key="7">
    <source>
        <dbReference type="EnsemblMetazoa" id="CLYHEMP024435.1"/>
    </source>
</evidence>
<evidence type="ECO:0000256" key="5">
    <source>
        <dbReference type="SAM" id="Coils"/>
    </source>
</evidence>
<feature type="coiled-coil region" evidence="5">
    <location>
        <begin position="165"/>
        <end position="192"/>
    </location>
</feature>
<dbReference type="SUPFAM" id="SSF47473">
    <property type="entry name" value="EF-hand"/>
    <property type="match status" value="1"/>
</dbReference>
<feature type="coiled-coil region" evidence="5">
    <location>
        <begin position="224"/>
        <end position="251"/>
    </location>
</feature>
<evidence type="ECO:0000256" key="4">
    <source>
        <dbReference type="ARBA" id="ARBA00023262"/>
    </source>
</evidence>
<dbReference type="PROSITE" id="PS50222">
    <property type="entry name" value="EF_HAND_2"/>
    <property type="match status" value="1"/>
</dbReference>
<keyword evidence="8" id="KW-1185">Reference proteome</keyword>
<evidence type="ECO:0000256" key="1">
    <source>
        <dbReference type="ARBA" id="ARBA00007828"/>
    </source>
</evidence>
<comment type="similarity">
    <text evidence="1">Belongs to the aequorin family.</text>
</comment>
<reference evidence="7" key="1">
    <citation type="submission" date="2021-01" db="UniProtKB">
        <authorList>
            <consortium name="EnsemblMetazoa"/>
        </authorList>
    </citation>
    <scope>IDENTIFICATION</scope>
</reference>
<dbReference type="InterPro" id="IPR002048">
    <property type="entry name" value="EF_hand_dom"/>
</dbReference>
<keyword evidence="5" id="KW-0175">Coiled coil</keyword>
<organism evidence="7 8">
    <name type="scientific">Clytia hemisphaerica</name>
    <dbReference type="NCBI Taxonomy" id="252671"/>
    <lineage>
        <taxon>Eukaryota</taxon>
        <taxon>Metazoa</taxon>
        <taxon>Cnidaria</taxon>
        <taxon>Hydrozoa</taxon>
        <taxon>Hydroidolina</taxon>
        <taxon>Leptothecata</taxon>
        <taxon>Obeliida</taxon>
        <taxon>Clytiidae</taxon>
        <taxon>Clytia</taxon>
    </lineage>
</organism>
<dbReference type="InterPro" id="IPR018247">
    <property type="entry name" value="EF_Hand_1_Ca_BS"/>
</dbReference>
<dbReference type="CDD" id="cd00051">
    <property type="entry name" value="EFh"/>
    <property type="match status" value="1"/>
</dbReference>
<dbReference type="OrthoDB" id="5983955at2759"/>
<accession>A0A7M5XJ46</accession>
<evidence type="ECO:0000259" key="6">
    <source>
        <dbReference type="PROSITE" id="PS50222"/>
    </source>
</evidence>
<dbReference type="EnsemblMetazoa" id="CLYHEMT024435.1">
    <property type="protein sequence ID" value="CLYHEMP024435.1"/>
    <property type="gene ID" value="CLYHEMG024435"/>
</dbReference>
<evidence type="ECO:0000256" key="2">
    <source>
        <dbReference type="ARBA" id="ARBA00022837"/>
    </source>
</evidence>
<evidence type="ECO:0000256" key="3">
    <source>
        <dbReference type="ARBA" id="ARBA00023223"/>
    </source>
</evidence>
<dbReference type="PROSITE" id="PS00018">
    <property type="entry name" value="EF_HAND_1"/>
    <property type="match status" value="1"/>
</dbReference>
<keyword evidence="3" id="KW-0455">Luminescence</keyword>
<keyword evidence="4" id="KW-0599">Photoprotein</keyword>
<name>A0A7M5XJ46_9CNID</name>
<sequence>RQVSIDENNEELFQGPGWKHLKTSVENLRQNFTVLCDSLEVIFNLENTKLIATGRVEIPDTSRRILGKEKQFVEKFREKLDAVKCVVIEAGDNAPEYASLYMSLNEHVQNAIKTLCTEVKAQLTIKSKSTEEILAENQKMMLDLQKKDKELMEELKRNETVLVEKRTLTARCKVLEQQIDEKNTRIQQLQKESTVVLWKREKQKLIGTIHSREKDIEKQLESTSSEADNTKYRLEKRIEELQNKLRKEHVRNTTKSTIPASEGLVLRRNLFLKERLYVVAESELKKQQQYYANLFKGLKRDHEIAKAAHMELFAEGNNAIETAILEEPKSAKTFSDRLNRIVKAIFAGKVTELRSSLPAHYLGYELNKGNKEKPKPTAEKKNKTDFIVKLSPEEEANLDRTDLGSSLIKWRLSETENVPTLGKLLRDIQKEHPTFIDEKGKLKIKEVSNYFPTISQEKITHYFSLFSMWDDNGDFSLDTTEILHNLPGILGYLSTTEEVADAVREIDIDESGTIDFYEFLLLIKLLQDGEGKSSFFQKNDFLKVSSQLSDSNSKICAIQ</sequence>
<dbReference type="AlphaFoldDB" id="A0A7M5XJ46"/>
<feature type="domain" description="EF-hand" evidence="6">
    <location>
        <begin position="494"/>
        <end position="529"/>
    </location>
</feature>